<comment type="caution">
    <text evidence="2">The sequence shown here is derived from an EMBL/GenBank/DDBJ whole genome shotgun (WGS) entry which is preliminary data.</text>
</comment>
<feature type="signal peptide" evidence="1">
    <location>
        <begin position="1"/>
        <end position="23"/>
    </location>
</feature>
<evidence type="ECO:0000313" key="2">
    <source>
        <dbReference type="EMBL" id="OZV70018.1"/>
    </source>
</evidence>
<evidence type="ECO:0000256" key="1">
    <source>
        <dbReference type="SAM" id="SignalP"/>
    </source>
</evidence>
<name>A0A265UXG9_9FLAO</name>
<feature type="chain" id="PRO_5013238381" evidence="1">
    <location>
        <begin position="24"/>
        <end position="251"/>
    </location>
</feature>
<evidence type="ECO:0000313" key="3">
    <source>
        <dbReference type="Proteomes" id="UP000216840"/>
    </source>
</evidence>
<sequence>MNNFKKVLLLAVVLLLAPKAMNAQQKYHIHEDVVKPSMTGEYESILAEVSALVKANPLDDVTMLVMRGNNNHYYFIRPINNMAELDKPSPVVQLAEKAGRDKVWPLFSRLDKCYDVEKDYILTLNSELSYMPTGITQTPEGENYREHYKIYVTPANRAVVREKMQAIKNLFSSKGSKMYYRVYESGFGTEAEYYMVSVAAKDEYDMGVKGKANDELLGADIDKTMYDMFQNVLKIEEIEAEMRPEFYMTQN</sequence>
<dbReference type="EMBL" id="NGJN01000002">
    <property type="protein sequence ID" value="OZV70018.1"/>
    <property type="molecule type" value="Genomic_DNA"/>
</dbReference>
<keyword evidence="3" id="KW-1185">Reference proteome</keyword>
<dbReference type="Proteomes" id="UP000216840">
    <property type="component" value="Unassembled WGS sequence"/>
</dbReference>
<dbReference type="OrthoDB" id="1426903at2"/>
<dbReference type="AlphaFoldDB" id="A0A265UXG9"/>
<gene>
    <name evidence="2" type="ORF">CA834_05210</name>
</gene>
<proteinExistence type="predicted"/>
<protein>
    <submittedName>
        <fullName evidence="2">Uncharacterized protein</fullName>
    </submittedName>
</protein>
<dbReference type="RefSeq" id="WP_094967608.1">
    <property type="nucleotide sequence ID" value="NZ_NGJN01000002.1"/>
</dbReference>
<keyword evidence="1" id="KW-0732">Signal</keyword>
<accession>A0A265UXG9</accession>
<reference evidence="2 3" key="1">
    <citation type="submission" date="2017-05" db="EMBL/GenBank/DDBJ databases">
        <title>The draft genome sequence of Idiomarina salinarum WNB302.</title>
        <authorList>
            <person name="Sun Y."/>
            <person name="Chen B."/>
            <person name="Du Z."/>
        </authorList>
    </citation>
    <scope>NUCLEOTIDE SEQUENCE [LARGE SCALE GENOMIC DNA]</scope>
    <source>
        <strain evidence="2 3">WNB302</strain>
    </source>
</reference>
<organism evidence="2 3">
    <name type="scientific">Winogradskyella aurantia</name>
    <dbReference type="NCBI Taxonomy" id="1915063"/>
    <lineage>
        <taxon>Bacteria</taxon>
        <taxon>Pseudomonadati</taxon>
        <taxon>Bacteroidota</taxon>
        <taxon>Flavobacteriia</taxon>
        <taxon>Flavobacteriales</taxon>
        <taxon>Flavobacteriaceae</taxon>
        <taxon>Winogradskyella</taxon>
    </lineage>
</organism>